<evidence type="ECO:0000259" key="6">
    <source>
        <dbReference type="Pfam" id="PF00082"/>
    </source>
</evidence>
<dbReference type="Gene3D" id="2.150.10.10">
    <property type="entry name" value="Serralysin-like metalloprotease, C-terminal"/>
    <property type="match status" value="1"/>
</dbReference>
<proteinExistence type="inferred from homology"/>
<evidence type="ECO:0000256" key="1">
    <source>
        <dbReference type="ARBA" id="ARBA00011073"/>
    </source>
</evidence>
<feature type="domain" description="Peptidase S8/S53" evidence="6">
    <location>
        <begin position="97"/>
        <end position="465"/>
    </location>
</feature>
<dbReference type="OrthoDB" id="9813435at2"/>
<dbReference type="InterPro" id="IPR023828">
    <property type="entry name" value="Peptidase_S8_Ser-AS"/>
</dbReference>
<dbReference type="GO" id="GO:0004252">
    <property type="term" value="F:serine-type endopeptidase activity"/>
    <property type="evidence" value="ECO:0007669"/>
    <property type="project" value="InterPro"/>
</dbReference>
<sequence length="640" mass="66355">MFSNQPITRSNSVISQGDVALNTDEIRNILNLDGSGIKIGIISDSFNLLKDGVTAADDIRSGDLPGVSNPDGYTTPVQVINEGSKGKDEGRAMLQIVHDIAPGSELMFYGVSNNVEMAQAIDALAAAGADIIVDDMGFTNQPFFQDGIAAQAVNRVVDQGVVYFSAAGNDGQRSYESEFSNSANTFTVNGITYEAHDFNSGAGVDVFNQFSLDAGKKLGPLTLQWDEPFASVNNGSGATSDLDIFIVKKDSLNLSADDIVASSADNNVGADPLETISFTNNTDSSKFHVLIGKRVDSTEPNQIKYISFSNDADNFEYGHNSSTVFGHPNAEGAIAIGATSYNDTPAFGTSIPKAKSTSSVGGTPILIAADGTYLESSLIRQKPNLLATDGVNTTFFGVDNSSDSDAFPNFSGTSAAAPHAAGVAALMLQAGGGAESLTPAEVRSILEETALDADFPGLDFKSGSGLIQADAAVELIAPQSAGVAEDDTAITRVSRDANNDVMGTVEDDILTGSAGSDVLLGAQGNDQLLGEAGDDALYGGQGNDILLGRQGNDVLSGNLGDDVLIGGKGNDRFDLGLEAGVDVIKDFTPGEDIISLSDGLAFTDLTLSFQDGATLIAAQNQTLATVDGLHSLSEQNFVSI</sequence>
<protein>
    <submittedName>
        <fullName evidence="7">Hemolysin-type calcium-binding repeat family protein</fullName>
    </submittedName>
</protein>
<dbReference type="RefSeq" id="WP_023064334.1">
    <property type="nucleotide sequence ID" value="NZ_AUZM01000003.1"/>
</dbReference>
<dbReference type="PRINTS" id="PR00723">
    <property type="entry name" value="SUBTILISIN"/>
</dbReference>
<dbReference type="InterPro" id="IPR015500">
    <property type="entry name" value="Peptidase_S8_subtilisin-rel"/>
</dbReference>
<dbReference type="PROSITE" id="PS00138">
    <property type="entry name" value="SUBTILASE_SER"/>
    <property type="match status" value="1"/>
</dbReference>
<dbReference type="InterPro" id="IPR001343">
    <property type="entry name" value="Hemolysn_Ca-bd"/>
</dbReference>
<dbReference type="GO" id="GO:0005509">
    <property type="term" value="F:calcium ion binding"/>
    <property type="evidence" value="ECO:0007669"/>
    <property type="project" value="InterPro"/>
</dbReference>
<dbReference type="AlphaFoldDB" id="U7QNB5"/>
<evidence type="ECO:0000256" key="2">
    <source>
        <dbReference type="ARBA" id="ARBA00022670"/>
    </source>
</evidence>
<dbReference type="PANTHER" id="PTHR43399:SF4">
    <property type="entry name" value="CELL WALL-ASSOCIATED PROTEASE"/>
    <property type="match status" value="1"/>
</dbReference>
<comment type="caution">
    <text evidence="7">The sequence shown here is derived from an EMBL/GenBank/DDBJ whole genome shotgun (WGS) entry which is preliminary data.</text>
</comment>
<dbReference type="Gene3D" id="3.40.50.200">
    <property type="entry name" value="Peptidase S8/S53 domain"/>
    <property type="match status" value="2"/>
</dbReference>
<keyword evidence="3" id="KW-0378">Hydrolase</keyword>
<dbReference type="Pfam" id="PF00082">
    <property type="entry name" value="Peptidase_S8"/>
    <property type="match status" value="1"/>
</dbReference>
<dbReference type="InterPro" id="IPR036852">
    <property type="entry name" value="Peptidase_S8/S53_dom_sf"/>
</dbReference>
<dbReference type="SUPFAM" id="SSF51120">
    <property type="entry name" value="beta-Roll"/>
    <property type="match status" value="1"/>
</dbReference>
<keyword evidence="2" id="KW-0645">Protease</keyword>
<dbReference type="PROSITE" id="PS51892">
    <property type="entry name" value="SUBTILASE"/>
    <property type="match status" value="1"/>
</dbReference>
<dbReference type="SUPFAM" id="SSF52743">
    <property type="entry name" value="Subtilisin-like"/>
    <property type="match status" value="1"/>
</dbReference>
<accession>U7QNB5</accession>
<gene>
    <name evidence="7" type="ORF">M595_0532</name>
</gene>
<evidence type="ECO:0000313" key="8">
    <source>
        <dbReference type="Proteomes" id="UP000017127"/>
    </source>
</evidence>
<name>U7QNB5_9CYAN</name>
<dbReference type="InterPro" id="IPR000209">
    <property type="entry name" value="Peptidase_S8/S53_dom"/>
</dbReference>
<evidence type="ECO:0000256" key="4">
    <source>
        <dbReference type="ARBA" id="ARBA00022825"/>
    </source>
</evidence>
<comment type="similarity">
    <text evidence="1 5">Belongs to the peptidase S8 family.</text>
</comment>
<dbReference type="InterPro" id="IPR034075">
    <property type="entry name" value="Glr3161-like_dom"/>
</dbReference>
<organism evidence="7 8">
    <name type="scientific">Lyngbya aestuarii BL J</name>
    <dbReference type="NCBI Taxonomy" id="1348334"/>
    <lineage>
        <taxon>Bacteria</taxon>
        <taxon>Bacillati</taxon>
        <taxon>Cyanobacteriota</taxon>
        <taxon>Cyanophyceae</taxon>
        <taxon>Oscillatoriophycideae</taxon>
        <taxon>Oscillatoriales</taxon>
        <taxon>Microcoleaceae</taxon>
        <taxon>Lyngbya</taxon>
    </lineage>
</organism>
<reference evidence="7 8" key="1">
    <citation type="journal article" date="2013" name="Front. Microbiol.">
        <title>Comparative genomic analyses of the cyanobacterium, Lyngbya aestuarii BL J, a powerful hydrogen producer.</title>
        <authorList>
            <person name="Kothari A."/>
            <person name="Vaughn M."/>
            <person name="Garcia-Pichel F."/>
        </authorList>
    </citation>
    <scope>NUCLEOTIDE SEQUENCE [LARGE SCALE GENOMIC DNA]</scope>
    <source>
        <strain evidence="7 8">BL J</strain>
    </source>
</reference>
<dbReference type="InterPro" id="IPR018511">
    <property type="entry name" value="Hemolysin-typ_Ca-bd_CS"/>
</dbReference>
<dbReference type="PATRIC" id="fig|1348334.3.peg.523"/>
<dbReference type="InterPro" id="IPR051048">
    <property type="entry name" value="Peptidase_S8/S53_subtilisin"/>
</dbReference>
<dbReference type="PROSITE" id="PS00330">
    <property type="entry name" value="HEMOLYSIN_CALCIUM"/>
    <property type="match status" value="2"/>
</dbReference>
<dbReference type="PRINTS" id="PR00313">
    <property type="entry name" value="CABNDNGRPT"/>
</dbReference>
<dbReference type="PANTHER" id="PTHR43399">
    <property type="entry name" value="SUBTILISIN-RELATED"/>
    <property type="match status" value="1"/>
</dbReference>
<dbReference type="CDD" id="cd05562">
    <property type="entry name" value="Peptidases_S53_like"/>
    <property type="match status" value="1"/>
</dbReference>
<evidence type="ECO:0000256" key="3">
    <source>
        <dbReference type="ARBA" id="ARBA00022801"/>
    </source>
</evidence>
<dbReference type="GO" id="GO:0006508">
    <property type="term" value="P:proteolysis"/>
    <property type="evidence" value="ECO:0007669"/>
    <property type="project" value="UniProtKB-KW"/>
</dbReference>
<evidence type="ECO:0000313" key="7">
    <source>
        <dbReference type="EMBL" id="ERT09454.1"/>
    </source>
</evidence>
<dbReference type="Proteomes" id="UP000017127">
    <property type="component" value="Unassembled WGS sequence"/>
</dbReference>
<keyword evidence="4" id="KW-0720">Serine protease</keyword>
<dbReference type="InterPro" id="IPR011049">
    <property type="entry name" value="Serralysin-like_metalloprot_C"/>
</dbReference>
<keyword evidence="8" id="KW-1185">Reference proteome</keyword>
<comment type="caution">
    <text evidence="5">Lacks conserved residue(s) required for the propagation of feature annotation.</text>
</comment>
<dbReference type="Pfam" id="PF00353">
    <property type="entry name" value="HemolysinCabind"/>
    <property type="match status" value="2"/>
</dbReference>
<evidence type="ECO:0000256" key="5">
    <source>
        <dbReference type="PROSITE-ProRule" id="PRU01240"/>
    </source>
</evidence>
<dbReference type="EMBL" id="AUZM01000003">
    <property type="protein sequence ID" value="ERT09454.1"/>
    <property type="molecule type" value="Genomic_DNA"/>
</dbReference>